<dbReference type="GO" id="GO:0016705">
    <property type="term" value="F:oxidoreductase activity, acting on paired donors, with incorporation or reduction of molecular oxygen"/>
    <property type="evidence" value="ECO:0007669"/>
    <property type="project" value="UniProtKB-ARBA"/>
</dbReference>
<keyword evidence="4" id="KW-0408">Iron</keyword>
<evidence type="ECO:0000256" key="2">
    <source>
        <dbReference type="ARBA" id="ARBA00022723"/>
    </source>
</evidence>
<dbReference type="AlphaFoldDB" id="A0A242A3N3"/>
<evidence type="ECO:0000256" key="3">
    <source>
        <dbReference type="ARBA" id="ARBA00023002"/>
    </source>
</evidence>
<dbReference type="InterPro" id="IPR017941">
    <property type="entry name" value="Rieske_2Fe-2S"/>
</dbReference>
<accession>A0A242A3N3</accession>
<keyword evidence="2" id="KW-0479">Metal-binding</keyword>
<evidence type="ECO:0000259" key="7">
    <source>
        <dbReference type="PROSITE" id="PS51296"/>
    </source>
</evidence>
<dbReference type="GO" id="GO:0051537">
    <property type="term" value="F:2 iron, 2 sulfur cluster binding"/>
    <property type="evidence" value="ECO:0007669"/>
    <property type="project" value="UniProtKB-KW"/>
</dbReference>
<keyword evidence="9" id="KW-1185">Reference proteome</keyword>
<dbReference type="SUPFAM" id="SSF50022">
    <property type="entry name" value="ISP domain"/>
    <property type="match status" value="1"/>
</dbReference>
<dbReference type="GO" id="GO:0046872">
    <property type="term" value="F:metal ion binding"/>
    <property type="evidence" value="ECO:0007669"/>
    <property type="project" value="UniProtKB-KW"/>
</dbReference>
<dbReference type="RefSeq" id="WP_086273403.1">
    <property type="nucleotide sequence ID" value="NZ_NGKU01000001.1"/>
</dbReference>
<evidence type="ECO:0000256" key="6">
    <source>
        <dbReference type="ARBA" id="ARBA00023063"/>
    </source>
</evidence>
<evidence type="ECO:0000256" key="4">
    <source>
        <dbReference type="ARBA" id="ARBA00023004"/>
    </source>
</evidence>
<dbReference type="OrthoDB" id="593800at2"/>
<dbReference type="Gene3D" id="2.102.10.10">
    <property type="entry name" value="Rieske [2Fe-2S] iron-sulphur domain"/>
    <property type="match status" value="1"/>
</dbReference>
<protein>
    <recommendedName>
        <fullName evidence="7">Rieske domain-containing protein</fullName>
    </recommendedName>
</protein>
<dbReference type="GO" id="GO:0042128">
    <property type="term" value="P:nitrate assimilation"/>
    <property type="evidence" value="ECO:0007669"/>
    <property type="project" value="UniProtKB-KW"/>
</dbReference>
<evidence type="ECO:0000256" key="1">
    <source>
        <dbReference type="ARBA" id="ARBA00022714"/>
    </source>
</evidence>
<keyword evidence="1" id="KW-0001">2Fe-2S</keyword>
<keyword evidence="3" id="KW-0560">Oxidoreductase</keyword>
<keyword evidence="6" id="KW-0534">Nitrate assimilation</keyword>
<comment type="caution">
    <text evidence="8">The sequence shown here is derived from an EMBL/GenBank/DDBJ whole genome shotgun (WGS) entry which is preliminary data.</text>
</comment>
<evidence type="ECO:0000313" key="8">
    <source>
        <dbReference type="EMBL" id="OTN75341.1"/>
    </source>
</evidence>
<dbReference type="InterPro" id="IPR036922">
    <property type="entry name" value="Rieske_2Fe-2S_sf"/>
</dbReference>
<reference evidence="8 9" key="1">
    <citation type="submission" date="2017-05" db="EMBL/GenBank/DDBJ databases">
        <title>The Genome Sequence of Enterococcus sp. 8G7_MSG3316.</title>
        <authorList>
            <consortium name="The Broad Institute Genomics Platform"/>
            <consortium name="The Broad Institute Genomic Center for Infectious Diseases"/>
            <person name="Earl A."/>
            <person name="Manson A."/>
            <person name="Schwartman J."/>
            <person name="Gilmore M."/>
            <person name="Abouelleil A."/>
            <person name="Cao P."/>
            <person name="Chapman S."/>
            <person name="Cusick C."/>
            <person name="Shea T."/>
            <person name="Young S."/>
            <person name="Neafsey D."/>
            <person name="Nusbaum C."/>
            <person name="Birren B."/>
        </authorList>
    </citation>
    <scope>NUCLEOTIDE SEQUENCE [LARGE SCALE GENOMIC DNA]</scope>
    <source>
        <strain evidence="8 9">8G7_MSG3316</strain>
    </source>
</reference>
<gene>
    <name evidence="8" type="ORF">A5886_000411</name>
</gene>
<organism evidence="8 9">
    <name type="scientific">Candidatus Enterococcus testudinis</name>
    <dbReference type="NCBI Taxonomy" id="1834191"/>
    <lineage>
        <taxon>Bacteria</taxon>
        <taxon>Bacillati</taxon>
        <taxon>Bacillota</taxon>
        <taxon>Bacilli</taxon>
        <taxon>Lactobacillales</taxon>
        <taxon>Enterococcaceae</taxon>
        <taxon>Enterococcus</taxon>
    </lineage>
</organism>
<dbReference type="STRING" id="1834191.A5886_000411"/>
<sequence length="102" mass="11265">MQIKASQKSKLLPQVGRSIILGEDKIALFLLSDGSIAAIEDHCPLTGGPVLEGIVSDHFLYEPMREYKISLLTGDIQPPDEGHMRIYPVTIIDDDVYIEVEG</sequence>
<dbReference type="GO" id="GO:0004497">
    <property type="term" value="F:monooxygenase activity"/>
    <property type="evidence" value="ECO:0007669"/>
    <property type="project" value="UniProtKB-ARBA"/>
</dbReference>
<dbReference type="InterPro" id="IPR012748">
    <property type="entry name" value="Rieske-like_NirD"/>
</dbReference>
<name>A0A242A3N3_9ENTE</name>
<dbReference type="Pfam" id="PF13806">
    <property type="entry name" value="Rieske_2"/>
    <property type="match status" value="1"/>
</dbReference>
<dbReference type="GO" id="GO:0008942">
    <property type="term" value="F:nitrite reductase [NAD(P)H] activity"/>
    <property type="evidence" value="ECO:0007669"/>
    <property type="project" value="InterPro"/>
</dbReference>
<evidence type="ECO:0000256" key="5">
    <source>
        <dbReference type="ARBA" id="ARBA00023014"/>
    </source>
</evidence>
<keyword evidence="5" id="KW-0411">Iron-sulfur</keyword>
<evidence type="ECO:0000313" key="9">
    <source>
        <dbReference type="Proteomes" id="UP000195043"/>
    </source>
</evidence>
<feature type="domain" description="Rieske" evidence="7">
    <location>
        <begin position="3"/>
        <end position="98"/>
    </location>
</feature>
<proteinExistence type="predicted"/>
<dbReference type="Proteomes" id="UP000195043">
    <property type="component" value="Unassembled WGS sequence"/>
</dbReference>
<dbReference type="PROSITE" id="PS51296">
    <property type="entry name" value="RIESKE"/>
    <property type="match status" value="1"/>
</dbReference>
<dbReference type="EMBL" id="NGKU01000001">
    <property type="protein sequence ID" value="OTN75341.1"/>
    <property type="molecule type" value="Genomic_DNA"/>
</dbReference>